<dbReference type="InterPro" id="IPR014001">
    <property type="entry name" value="Helicase_ATP-bd"/>
</dbReference>
<name>A0A412PCW7_9FIRM</name>
<feature type="domain" description="Helicase ATP-binding" evidence="2">
    <location>
        <begin position="293"/>
        <end position="451"/>
    </location>
</feature>
<dbReference type="EMBL" id="QRWX01000003">
    <property type="protein sequence ID" value="RGT55077.1"/>
    <property type="molecule type" value="Genomic_DNA"/>
</dbReference>
<accession>A0A412PCW7</accession>
<keyword evidence="1" id="KW-0378">Hydrolase</keyword>
<dbReference type="InterPro" id="IPR049730">
    <property type="entry name" value="SNF2/RAD54-like_C"/>
</dbReference>
<dbReference type="GO" id="GO:0004386">
    <property type="term" value="F:helicase activity"/>
    <property type="evidence" value="ECO:0007669"/>
    <property type="project" value="UniProtKB-KW"/>
</dbReference>
<dbReference type="AlphaFoldDB" id="A0A412PCW7"/>
<dbReference type="Gene3D" id="3.40.50.300">
    <property type="entry name" value="P-loop containing nucleotide triphosphate hydrolases"/>
    <property type="match status" value="1"/>
</dbReference>
<evidence type="ECO:0000259" key="2">
    <source>
        <dbReference type="PROSITE" id="PS51192"/>
    </source>
</evidence>
<sequence length="706" mass="82691">MMRLGNINHKEIRYEREQLKMLRNQLFSLRLQERKNIQSIHDRCQYIIVDKIEGELRQIPITDLTKTFARLPLQALYVNHIITMYDLLKYNRRQLEALDGIGDETADKLMLALHRSTAAIKSQIHYRIDLEHLSDRDQEIMQEIYFYLHTKENFAKLNTIYQETERGIQEAYDNSGLIQSFFGWIFSSRKKKQKFLKAVEDVKYFNQSAYAEIIKQFYDDCIALKDVDFETILQDYKENAIQYYTVIEKLADIEIKDDVDEDIDVSLLQQIQATPLLLESFHTELRHYQEFGTKYILHQKRVLLGDEMGLGKTIQAIAAMNHLYHKGHRYFFVICPASLLLNWKREVEKLTDMQAYILHGDSFGDYAVWESNGGIAIINYEGLDKIIFDKDFSLDMVVVDEAHFVKNKDAQRTRHTIRIIEQAEYALYMTGTAIENNVDEMCYLIECLNPSIANEIKGMKYLAKAELFRKKIAPVYLRRKRTDVLMELPELTIYDEWCMMNEDEINSYRKAVESENFMAMRRVSWNSLNSTKAERMTELCLQALSEGRKVIIFSYFLDTLSFVSDLLLGKALPVISGKLSLEKRQDILRQFDEPIARVLPIQIHAGGIGLNIQTAEIVILCEPQLKPSDEMQAISRVYRMGQVNHVFVYRLLSADTIDETLVKRLHEKQNIFDQFADESEISEQLEQFEEADIQVLIQSERKKLNH</sequence>
<dbReference type="InterPro" id="IPR001650">
    <property type="entry name" value="Helicase_C-like"/>
</dbReference>
<proteinExistence type="predicted"/>
<dbReference type="RefSeq" id="WP_118765106.1">
    <property type="nucleotide sequence ID" value="NZ_CABJCF010000003.1"/>
</dbReference>
<dbReference type="InterPro" id="IPR038718">
    <property type="entry name" value="SNF2-like_sf"/>
</dbReference>
<dbReference type="GO" id="GO:0016787">
    <property type="term" value="F:hydrolase activity"/>
    <property type="evidence" value="ECO:0007669"/>
    <property type="project" value="UniProtKB-KW"/>
</dbReference>
<feature type="domain" description="Helicase C-terminal" evidence="3">
    <location>
        <begin position="535"/>
        <end position="689"/>
    </location>
</feature>
<evidence type="ECO:0000313" key="5">
    <source>
        <dbReference type="Proteomes" id="UP000284731"/>
    </source>
</evidence>
<dbReference type="PANTHER" id="PTHR10799">
    <property type="entry name" value="SNF2/RAD54 HELICASE FAMILY"/>
    <property type="match status" value="1"/>
</dbReference>
<dbReference type="SMART" id="SM00487">
    <property type="entry name" value="DEXDc"/>
    <property type="match status" value="1"/>
</dbReference>
<protein>
    <submittedName>
        <fullName evidence="4">ATP-dependent helicase</fullName>
    </submittedName>
</protein>
<dbReference type="GO" id="GO:0005524">
    <property type="term" value="F:ATP binding"/>
    <property type="evidence" value="ECO:0007669"/>
    <property type="project" value="InterPro"/>
</dbReference>
<keyword evidence="4" id="KW-0547">Nucleotide-binding</keyword>
<dbReference type="InterPro" id="IPR027417">
    <property type="entry name" value="P-loop_NTPase"/>
</dbReference>
<dbReference type="SUPFAM" id="SSF52540">
    <property type="entry name" value="P-loop containing nucleoside triphosphate hydrolases"/>
    <property type="match status" value="2"/>
</dbReference>
<reference evidence="4 5" key="1">
    <citation type="submission" date="2018-08" db="EMBL/GenBank/DDBJ databases">
        <title>A genome reference for cultivated species of the human gut microbiota.</title>
        <authorList>
            <person name="Zou Y."/>
            <person name="Xue W."/>
            <person name="Luo G."/>
        </authorList>
    </citation>
    <scope>NUCLEOTIDE SEQUENCE [LARGE SCALE GENOMIC DNA]</scope>
    <source>
        <strain evidence="4 5">AF18-46</strain>
    </source>
</reference>
<dbReference type="Pfam" id="PF00271">
    <property type="entry name" value="Helicase_C"/>
    <property type="match status" value="1"/>
</dbReference>
<gene>
    <name evidence="4" type="ORF">DWX20_07920</name>
</gene>
<dbReference type="Proteomes" id="UP000284731">
    <property type="component" value="Unassembled WGS sequence"/>
</dbReference>
<dbReference type="Gene3D" id="3.40.50.10810">
    <property type="entry name" value="Tandem AAA-ATPase domain"/>
    <property type="match status" value="1"/>
</dbReference>
<dbReference type="CDD" id="cd17919">
    <property type="entry name" value="DEXHc_Snf"/>
    <property type="match status" value="1"/>
</dbReference>
<dbReference type="SMART" id="SM00490">
    <property type="entry name" value="HELICc"/>
    <property type="match status" value="1"/>
</dbReference>
<dbReference type="PROSITE" id="PS51194">
    <property type="entry name" value="HELICASE_CTER"/>
    <property type="match status" value="1"/>
</dbReference>
<comment type="caution">
    <text evidence="4">The sequence shown here is derived from an EMBL/GenBank/DDBJ whole genome shotgun (WGS) entry which is preliminary data.</text>
</comment>
<keyword evidence="4" id="KW-0347">Helicase</keyword>
<evidence type="ECO:0000259" key="3">
    <source>
        <dbReference type="PROSITE" id="PS51194"/>
    </source>
</evidence>
<keyword evidence="4" id="KW-0067">ATP-binding</keyword>
<evidence type="ECO:0000313" key="4">
    <source>
        <dbReference type="EMBL" id="RGT55077.1"/>
    </source>
</evidence>
<evidence type="ECO:0000256" key="1">
    <source>
        <dbReference type="ARBA" id="ARBA00022801"/>
    </source>
</evidence>
<organism evidence="4 5">
    <name type="scientific">Solobacterium moorei</name>
    <dbReference type="NCBI Taxonomy" id="102148"/>
    <lineage>
        <taxon>Bacteria</taxon>
        <taxon>Bacillati</taxon>
        <taxon>Bacillota</taxon>
        <taxon>Erysipelotrichia</taxon>
        <taxon>Erysipelotrichales</taxon>
        <taxon>Erysipelotrichaceae</taxon>
        <taxon>Solobacterium</taxon>
    </lineage>
</organism>
<dbReference type="PROSITE" id="PS51192">
    <property type="entry name" value="HELICASE_ATP_BIND_1"/>
    <property type="match status" value="1"/>
</dbReference>
<dbReference type="CDD" id="cd18793">
    <property type="entry name" value="SF2_C_SNF"/>
    <property type="match status" value="1"/>
</dbReference>
<dbReference type="InterPro" id="IPR000330">
    <property type="entry name" value="SNF2_N"/>
</dbReference>
<dbReference type="Pfam" id="PF00176">
    <property type="entry name" value="SNF2-rel_dom"/>
    <property type="match status" value="1"/>
</dbReference>